<dbReference type="InterPro" id="IPR058543">
    <property type="entry name" value="Beta-prop_RSE1/DDB1/CPSF1_2nd"/>
</dbReference>
<dbReference type="STRING" id="35525.A0A164IVK8"/>
<dbReference type="Gene3D" id="2.130.10.10">
    <property type="entry name" value="YVTN repeat-like/Quinoprotein amine dehydrogenase"/>
    <property type="match status" value="1"/>
</dbReference>
<dbReference type="Pfam" id="PF23726">
    <property type="entry name" value="Beta-prop_RSE1_2nd"/>
    <property type="match status" value="1"/>
</dbReference>
<feature type="non-terminal residue" evidence="2">
    <location>
        <position position="1"/>
    </location>
</feature>
<name>A0A164IVK8_9CRUS</name>
<sequence length="70" mass="7794">NRPTVIYSSNHKLVFSNVNLKEVAHMCPLNSEAYPDSLVLATDTAVTIGTIDEIKNYTSGRYRLVNPLVE</sequence>
<comment type="caution">
    <text evidence="2">The sequence shown here is derived from an EMBL/GenBank/DDBJ whole genome shotgun (WGS) entry which is preliminary data.</text>
</comment>
<dbReference type="InterPro" id="IPR050358">
    <property type="entry name" value="RSE1/DDB1/CFT1"/>
</dbReference>
<dbReference type="PANTHER" id="PTHR10644">
    <property type="entry name" value="DNA REPAIR/RNA PROCESSING CPSF FAMILY"/>
    <property type="match status" value="1"/>
</dbReference>
<gene>
    <name evidence="2" type="ORF">APZ42_001590</name>
</gene>
<dbReference type="AlphaFoldDB" id="A0A164IVK8"/>
<dbReference type="InterPro" id="IPR015943">
    <property type="entry name" value="WD40/YVTN_repeat-like_dom_sf"/>
</dbReference>
<dbReference type="EMBL" id="LRGB01006351">
    <property type="protein sequence ID" value="KZS01675.1"/>
    <property type="molecule type" value="Genomic_DNA"/>
</dbReference>
<protein>
    <submittedName>
        <fullName evidence="2">DNA damage-binding protein 1</fullName>
    </submittedName>
</protein>
<dbReference type="Proteomes" id="UP000076858">
    <property type="component" value="Unassembled WGS sequence"/>
</dbReference>
<accession>A0A164IVK8</accession>
<evidence type="ECO:0000313" key="3">
    <source>
        <dbReference type="Proteomes" id="UP000076858"/>
    </source>
</evidence>
<proteinExistence type="predicted"/>
<evidence type="ECO:0000313" key="2">
    <source>
        <dbReference type="EMBL" id="KZS01675.1"/>
    </source>
</evidence>
<reference evidence="2 3" key="1">
    <citation type="submission" date="2016-03" db="EMBL/GenBank/DDBJ databases">
        <title>EvidentialGene: Evidence-directed Construction of Genes on Genomes.</title>
        <authorList>
            <person name="Gilbert D.G."/>
            <person name="Choi J.-H."/>
            <person name="Mockaitis K."/>
            <person name="Colbourne J."/>
            <person name="Pfrender M."/>
        </authorList>
    </citation>
    <scope>NUCLEOTIDE SEQUENCE [LARGE SCALE GENOMIC DNA]</scope>
    <source>
        <strain evidence="2 3">Xinb3</strain>
        <tissue evidence="2">Complete organism</tissue>
    </source>
</reference>
<dbReference type="OrthoDB" id="433457at2759"/>
<evidence type="ECO:0000259" key="1">
    <source>
        <dbReference type="Pfam" id="PF23726"/>
    </source>
</evidence>
<organism evidence="2 3">
    <name type="scientific">Daphnia magna</name>
    <dbReference type="NCBI Taxonomy" id="35525"/>
    <lineage>
        <taxon>Eukaryota</taxon>
        <taxon>Metazoa</taxon>
        <taxon>Ecdysozoa</taxon>
        <taxon>Arthropoda</taxon>
        <taxon>Crustacea</taxon>
        <taxon>Branchiopoda</taxon>
        <taxon>Diplostraca</taxon>
        <taxon>Cladocera</taxon>
        <taxon>Anomopoda</taxon>
        <taxon>Daphniidae</taxon>
        <taxon>Daphnia</taxon>
    </lineage>
</organism>
<feature type="domain" description="RSE1/DDB1/CPSF1 second beta-propeller" evidence="1">
    <location>
        <begin position="1"/>
        <end position="51"/>
    </location>
</feature>
<keyword evidence="3" id="KW-1185">Reference proteome</keyword>